<organism evidence="5 6">
    <name type="scientific">Paenibacillus timonensis</name>
    <dbReference type="NCBI Taxonomy" id="225915"/>
    <lineage>
        <taxon>Bacteria</taxon>
        <taxon>Bacillati</taxon>
        <taxon>Bacillota</taxon>
        <taxon>Bacilli</taxon>
        <taxon>Bacillales</taxon>
        <taxon>Paenibacillaceae</taxon>
        <taxon>Paenibacillus</taxon>
    </lineage>
</organism>
<name>A0ABW3SK84_9BACL</name>
<keyword evidence="6" id="KW-1185">Reference proteome</keyword>
<evidence type="ECO:0000259" key="3">
    <source>
        <dbReference type="Pfam" id="PF07261"/>
    </source>
</evidence>
<evidence type="ECO:0000259" key="4">
    <source>
        <dbReference type="Pfam" id="PF25888"/>
    </source>
</evidence>
<dbReference type="RefSeq" id="WP_240271292.1">
    <property type="nucleotide sequence ID" value="NZ_JAKSXN010000078.1"/>
</dbReference>
<protein>
    <submittedName>
        <fullName evidence="5">DnaD domain protein</fullName>
    </submittedName>
</protein>
<feature type="domain" description="DnaB/C C-terminal" evidence="3">
    <location>
        <begin position="390"/>
        <end position="443"/>
    </location>
</feature>
<evidence type="ECO:0000313" key="5">
    <source>
        <dbReference type="EMBL" id="MFD1184130.1"/>
    </source>
</evidence>
<dbReference type="InterPro" id="IPR006343">
    <property type="entry name" value="DnaB/C_C"/>
</dbReference>
<dbReference type="Proteomes" id="UP001597211">
    <property type="component" value="Unassembled WGS sequence"/>
</dbReference>
<comment type="caution">
    <text evidence="5">The sequence shown here is derived from an EMBL/GenBank/DDBJ whole genome shotgun (WGS) entry which is preliminary data.</text>
</comment>
<gene>
    <name evidence="5" type="ORF">ACFQ2Z_22600</name>
</gene>
<feature type="region of interest" description="Disordered" evidence="2">
    <location>
        <begin position="454"/>
        <end position="492"/>
    </location>
</feature>
<dbReference type="Pfam" id="PF25888">
    <property type="entry name" value="WHD_DnaB"/>
    <property type="match status" value="1"/>
</dbReference>
<reference evidence="6" key="1">
    <citation type="journal article" date="2019" name="Int. J. Syst. Evol. Microbiol.">
        <title>The Global Catalogue of Microorganisms (GCM) 10K type strain sequencing project: providing services to taxonomists for standard genome sequencing and annotation.</title>
        <authorList>
            <consortium name="The Broad Institute Genomics Platform"/>
            <consortium name="The Broad Institute Genome Sequencing Center for Infectious Disease"/>
            <person name="Wu L."/>
            <person name="Ma J."/>
        </authorList>
    </citation>
    <scope>NUCLEOTIDE SEQUENCE [LARGE SCALE GENOMIC DNA]</scope>
    <source>
        <strain evidence="6">CCUG 48216</strain>
    </source>
</reference>
<dbReference type="InterPro" id="IPR058660">
    <property type="entry name" value="WHD_DnaB"/>
</dbReference>
<sequence>MRMNNMLHFTENHRYCVYRDFGLSPVDGKMLGLLYQPMVGAFAISLYRLLADQVPQEQVGYSEVEQQRKLFLTLGLDPSEKGRKFLIEQASRLEAVGLLQTNRLYVPDSDDYMYEYELQAPLAPAEFFRTQHLTLLLRDKIGKFAVLSLREQLFREEPEAWSGPSLNKENITVPFYEIFELNAHSIDYELEQAIAETSIARQPGLKLALEEEEAINYADIILRFPRESRNRSFVEALRFDPEGMGVVNFVARKYDLSVQDLCRLLDEDGVFDPGGGLLLDALQHKANLQFRQGKRRQEEREVAYGKIVALRGEEPQAAAASAVAGNVAEEVAVQMEYYVDVPPQFQSKCDIHQYNMMLRNEPYTRLLKTFFPGTVPDNLLDIFEKIDLNYKLPGEVINVLIHYLMSLLTSGGEQRINRNFIDAIAANMLLKQISTYEQAVQYIRDQSKVKEKVKEKAAGANSGGGRARTYGSRGAKPKPEIPIVERTGAEPTVSEEEFAELIKMAERMQSGKHKKEV</sequence>
<comment type="similarity">
    <text evidence="1">Belongs to the DnaB/DnaD family.</text>
</comment>
<accession>A0ABW3SK84</accession>
<evidence type="ECO:0000256" key="2">
    <source>
        <dbReference type="SAM" id="MobiDB-lite"/>
    </source>
</evidence>
<evidence type="ECO:0000313" key="6">
    <source>
        <dbReference type="Proteomes" id="UP001597211"/>
    </source>
</evidence>
<proteinExistence type="inferred from homology"/>
<feature type="domain" description="Replicative helicase loading/DNA remodeling protein DnaB N-terminal winged helix" evidence="4">
    <location>
        <begin position="26"/>
        <end position="185"/>
    </location>
</feature>
<dbReference type="EMBL" id="JBHTKZ010000070">
    <property type="protein sequence ID" value="MFD1184130.1"/>
    <property type="molecule type" value="Genomic_DNA"/>
</dbReference>
<dbReference type="Pfam" id="PF07261">
    <property type="entry name" value="DnaB_2"/>
    <property type="match status" value="1"/>
</dbReference>
<evidence type="ECO:0000256" key="1">
    <source>
        <dbReference type="ARBA" id="ARBA00093462"/>
    </source>
</evidence>